<evidence type="ECO:0008006" key="4">
    <source>
        <dbReference type="Google" id="ProtNLM"/>
    </source>
</evidence>
<proteinExistence type="predicted"/>
<gene>
    <name evidence="2" type="ORF">C8A01DRAFT_15344</name>
</gene>
<name>A0AAN6PH70_9PEZI</name>
<protein>
    <recommendedName>
        <fullName evidence="4">Extracellular membrane protein CFEM domain-containing protein</fullName>
    </recommendedName>
</protein>
<evidence type="ECO:0000256" key="1">
    <source>
        <dbReference type="SAM" id="SignalP"/>
    </source>
</evidence>
<evidence type="ECO:0000313" key="2">
    <source>
        <dbReference type="EMBL" id="KAK4040811.1"/>
    </source>
</evidence>
<accession>A0AAN6PH70</accession>
<keyword evidence="1" id="KW-0732">Signal</keyword>
<comment type="caution">
    <text evidence="2">The sequence shown here is derived from an EMBL/GenBank/DDBJ whole genome shotgun (WGS) entry which is preliminary data.</text>
</comment>
<feature type="signal peptide" evidence="1">
    <location>
        <begin position="1"/>
        <end position="22"/>
    </location>
</feature>
<dbReference type="AlphaFoldDB" id="A0AAN6PH70"/>
<dbReference type="Proteomes" id="UP001303115">
    <property type="component" value="Unassembled WGS sequence"/>
</dbReference>
<organism evidence="2 3">
    <name type="scientific">Parachaetomium inaequale</name>
    <dbReference type="NCBI Taxonomy" id="2588326"/>
    <lineage>
        <taxon>Eukaryota</taxon>
        <taxon>Fungi</taxon>
        <taxon>Dikarya</taxon>
        <taxon>Ascomycota</taxon>
        <taxon>Pezizomycotina</taxon>
        <taxon>Sordariomycetes</taxon>
        <taxon>Sordariomycetidae</taxon>
        <taxon>Sordariales</taxon>
        <taxon>Chaetomiaceae</taxon>
        <taxon>Parachaetomium</taxon>
    </lineage>
</organism>
<sequence>MQPTTSLAQTLLFLLPLATAAATTTTTPNDKVDVSPRGVTNAVKGFFGDPVAKVNELSACMTVCAFDPFFPDECAEDAEAIDCFCNQKHKDGSDAAAGEAWNNNTKVCFDDLATKERKWATRLGCKPDGFEDGKIVDICGAVAGADLQKKNETGMALGGNFAKVMGWDEEEGAEGKTTGNGTGKESGAAAAAGAGAVARITGAVLAAAVGYAVAML</sequence>
<keyword evidence="3" id="KW-1185">Reference proteome</keyword>
<feature type="chain" id="PRO_5042875736" description="Extracellular membrane protein CFEM domain-containing protein" evidence="1">
    <location>
        <begin position="23"/>
        <end position="216"/>
    </location>
</feature>
<evidence type="ECO:0000313" key="3">
    <source>
        <dbReference type="Proteomes" id="UP001303115"/>
    </source>
</evidence>
<dbReference type="EMBL" id="MU854369">
    <property type="protein sequence ID" value="KAK4040811.1"/>
    <property type="molecule type" value="Genomic_DNA"/>
</dbReference>
<reference evidence="3" key="1">
    <citation type="journal article" date="2023" name="Mol. Phylogenet. Evol.">
        <title>Genome-scale phylogeny and comparative genomics of the fungal order Sordariales.</title>
        <authorList>
            <person name="Hensen N."/>
            <person name="Bonometti L."/>
            <person name="Westerberg I."/>
            <person name="Brannstrom I.O."/>
            <person name="Guillou S."/>
            <person name="Cros-Aarteil S."/>
            <person name="Calhoun S."/>
            <person name="Haridas S."/>
            <person name="Kuo A."/>
            <person name="Mondo S."/>
            <person name="Pangilinan J."/>
            <person name="Riley R."/>
            <person name="LaButti K."/>
            <person name="Andreopoulos B."/>
            <person name="Lipzen A."/>
            <person name="Chen C."/>
            <person name="Yan M."/>
            <person name="Daum C."/>
            <person name="Ng V."/>
            <person name="Clum A."/>
            <person name="Steindorff A."/>
            <person name="Ohm R.A."/>
            <person name="Martin F."/>
            <person name="Silar P."/>
            <person name="Natvig D.O."/>
            <person name="Lalanne C."/>
            <person name="Gautier V."/>
            <person name="Ament-Velasquez S.L."/>
            <person name="Kruys A."/>
            <person name="Hutchinson M.I."/>
            <person name="Powell A.J."/>
            <person name="Barry K."/>
            <person name="Miller A.N."/>
            <person name="Grigoriev I.V."/>
            <person name="Debuchy R."/>
            <person name="Gladieux P."/>
            <person name="Hiltunen Thoren M."/>
            <person name="Johannesson H."/>
        </authorList>
    </citation>
    <scope>NUCLEOTIDE SEQUENCE [LARGE SCALE GENOMIC DNA]</scope>
    <source>
        <strain evidence="3">CBS 284.82</strain>
    </source>
</reference>